<evidence type="ECO:0000313" key="1">
    <source>
        <dbReference type="EMBL" id="MFD2553091.1"/>
    </source>
</evidence>
<evidence type="ECO:0008006" key="3">
    <source>
        <dbReference type="Google" id="ProtNLM"/>
    </source>
</evidence>
<name>A0ABW5KWA1_9SPHI</name>
<proteinExistence type="predicted"/>
<comment type="caution">
    <text evidence="1">The sequence shown here is derived from an EMBL/GenBank/DDBJ whole genome shotgun (WGS) entry which is preliminary data.</text>
</comment>
<sequence>MLNSIPEILTVLSRIEASIGITQDLLRRLLDSSSPLTADGPGNRALETLFLKKGELLMGFLKVALDEGYMSTKEVCAYVGISERTLNRKVKEEMIRSKFTQGVEKYYTKSDVVIFYRIYHRRMPNIMP</sequence>
<dbReference type="EMBL" id="JBHULD010000003">
    <property type="protein sequence ID" value="MFD2553091.1"/>
    <property type="molecule type" value="Genomic_DNA"/>
</dbReference>
<reference evidence="2" key="1">
    <citation type="journal article" date="2019" name="Int. J. Syst. Evol. Microbiol.">
        <title>The Global Catalogue of Microorganisms (GCM) 10K type strain sequencing project: providing services to taxonomists for standard genome sequencing and annotation.</title>
        <authorList>
            <consortium name="The Broad Institute Genomics Platform"/>
            <consortium name="The Broad Institute Genome Sequencing Center for Infectious Disease"/>
            <person name="Wu L."/>
            <person name="Ma J."/>
        </authorList>
    </citation>
    <scope>NUCLEOTIDE SEQUENCE [LARGE SCALE GENOMIC DNA]</scope>
    <source>
        <strain evidence="2">KCTC 52298</strain>
    </source>
</reference>
<dbReference type="InterPro" id="IPR009061">
    <property type="entry name" value="DNA-bd_dom_put_sf"/>
</dbReference>
<dbReference type="SUPFAM" id="SSF46955">
    <property type="entry name" value="Putative DNA-binding domain"/>
    <property type="match status" value="1"/>
</dbReference>
<dbReference type="Gene3D" id="1.10.1660.10">
    <property type="match status" value="1"/>
</dbReference>
<gene>
    <name evidence="1" type="ORF">ACFSQW_01720</name>
</gene>
<accession>A0ABW5KWA1</accession>
<protein>
    <recommendedName>
        <fullName evidence="3">DNA-binding protein</fullName>
    </recommendedName>
</protein>
<keyword evidence="2" id="KW-1185">Reference proteome</keyword>
<dbReference type="RefSeq" id="WP_210356387.1">
    <property type="nucleotide sequence ID" value="NZ_JAEQMU010000009.1"/>
</dbReference>
<dbReference type="Proteomes" id="UP001597440">
    <property type="component" value="Unassembled WGS sequence"/>
</dbReference>
<organism evidence="1 2">
    <name type="scientific">Sphingobacterium tabacisoli</name>
    <dbReference type="NCBI Taxonomy" id="2044855"/>
    <lineage>
        <taxon>Bacteria</taxon>
        <taxon>Pseudomonadati</taxon>
        <taxon>Bacteroidota</taxon>
        <taxon>Sphingobacteriia</taxon>
        <taxon>Sphingobacteriales</taxon>
        <taxon>Sphingobacteriaceae</taxon>
        <taxon>Sphingobacterium</taxon>
    </lineage>
</organism>
<evidence type="ECO:0000313" key="2">
    <source>
        <dbReference type="Proteomes" id="UP001597440"/>
    </source>
</evidence>